<organism evidence="3 4">
    <name type="scientific">Lojkania enalia</name>
    <dbReference type="NCBI Taxonomy" id="147567"/>
    <lineage>
        <taxon>Eukaryota</taxon>
        <taxon>Fungi</taxon>
        <taxon>Dikarya</taxon>
        <taxon>Ascomycota</taxon>
        <taxon>Pezizomycotina</taxon>
        <taxon>Dothideomycetes</taxon>
        <taxon>Pleosporomycetidae</taxon>
        <taxon>Pleosporales</taxon>
        <taxon>Pleosporales incertae sedis</taxon>
        <taxon>Lojkania</taxon>
    </lineage>
</organism>
<evidence type="ECO:0000313" key="3">
    <source>
        <dbReference type="EMBL" id="KAF2260744.1"/>
    </source>
</evidence>
<proteinExistence type="predicted"/>
<sequence>MTTAKIDILMGIYSLLVSGASLCVEAHDLPVESVGCWWQATEDRRTGQLDSWHRTGDRTRAVAACSIKSLAAKGRVPVRLCRSQRPWVRVMAHGGGAAEEQRQSKGSYTAHVCLGQSAWYMSWTGGGGEVQRGLAVDYWLAVVVMSVQVAPSRNDAGAASARESLDATPTGNDGETVSAEEWAVKSSPYFRPSTTVVNSRARERGQPLLASFDGEQARQAQQAQPLPRPVALPDEKDTPLSALCTCGTYAAHTRRSPPPLPLSVSSSRSSSSGNSGSTPSPVLFLRPLLGCAIERRAPPRPPHPIPFPAPSAVHHGHYLHPFDEETGRRSARLGLLQGKLLATRVCFSTFPLSASCQLPPLPRPARAIWSPSFWPPVSRPLRGLGAFQGSFPSGSWCTASLTGLSLPVCPLSLHHSASPHPSSLPSPSAANSTIRPDRSTASEQSSAHHRRRPFPHEFLPPSHDKPFTTTPPVATLLDRFPESPPLVHTHFLRACNSASCNLTDVARFLAERFHGRSSPTIHLTLSSPRLACPRPLGTKTLARASTEDRQPSRGARLDSYRDGFFDPLSRPVDDKAPARSKVGHCESPTILEQNQYNVLSPTGNISRKTWPRPNY</sequence>
<reference evidence="4" key="1">
    <citation type="journal article" date="2020" name="Stud. Mycol.">
        <title>101 Dothideomycetes genomes: A test case for predicting lifestyles and emergence of pathogens.</title>
        <authorList>
            <person name="Haridas S."/>
            <person name="Albert R."/>
            <person name="Binder M."/>
            <person name="Bloem J."/>
            <person name="LaButti K."/>
            <person name="Salamov A."/>
            <person name="Andreopoulos B."/>
            <person name="Baker S."/>
            <person name="Barry K."/>
            <person name="Bills G."/>
            <person name="Bluhm B."/>
            <person name="Cannon C."/>
            <person name="Castanera R."/>
            <person name="Culley D."/>
            <person name="Daum C."/>
            <person name="Ezra D."/>
            <person name="Gonzalez J."/>
            <person name="Henrissat B."/>
            <person name="Kuo A."/>
            <person name="Liang C."/>
            <person name="Lipzen A."/>
            <person name="Lutzoni F."/>
            <person name="Magnuson J."/>
            <person name="Mondo S."/>
            <person name="Nolan M."/>
            <person name="Ohm R."/>
            <person name="Pangilinan J."/>
            <person name="Park H.-J."/>
            <person name="Ramirez L."/>
            <person name="Alfaro M."/>
            <person name="Sun H."/>
            <person name="Tritt A."/>
            <person name="Yoshinaga Y."/>
            <person name="Zwiers L.-H."/>
            <person name="Turgeon B."/>
            <person name="Goodwin S."/>
            <person name="Spatafora J."/>
            <person name="Crous P."/>
            <person name="Grigoriev I."/>
        </authorList>
    </citation>
    <scope>NUCLEOTIDE SEQUENCE [LARGE SCALE GENOMIC DNA]</scope>
    <source>
        <strain evidence="4">CBS 304.66</strain>
    </source>
</reference>
<dbReference type="Proteomes" id="UP000800093">
    <property type="component" value="Unassembled WGS sequence"/>
</dbReference>
<gene>
    <name evidence="3" type="ORF">CC78DRAFT_584526</name>
</gene>
<evidence type="ECO:0000256" key="2">
    <source>
        <dbReference type="SAM" id="SignalP"/>
    </source>
</evidence>
<feature type="region of interest" description="Disordered" evidence="1">
    <location>
        <begin position="540"/>
        <end position="562"/>
    </location>
</feature>
<evidence type="ECO:0000256" key="1">
    <source>
        <dbReference type="SAM" id="MobiDB-lite"/>
    </source>
</evidence>
<protein>
    <submittedName>
        <fullName evidence="3">Uncharacterized protein</fullName>
    </submittedName>
</protein>
<dbReference type="AlphaFoldDB" id="A0A9P4N3G5"/>
<keyword evidence="2" id="KW-0732">Signal</keyword>
<evidence type="ECO:0000313" key="4">
    <source>
        <dbReference type="Proteomes" id="UP000800093"/>
    </source>
</evidence>
<feature type="region of interest" description="Disordered" evidence="1">
    <location>
        <begin position="419"/>
        <end position="471"/>
    </location>
</feature>
<accession>A0A9P4N3G5</accession>
<feature type="compositionally biased region" description="Low complexity" evidence="1">
    <location>
        <begin position="262"/>
        <end position="281"/>
    </location>
</feature>
<keyword evidence="4" id="KW-1185">Reference proteome</keyword>
<feature type="region of interest" description="Disordered" evidence="1">
    <location>
        <begin position="253"/>
        <end position="281"/>
    </location>
</feature>
<feature type="compositionally biased region" description="Low complexity" evidence="1">
    <location>
        <begin position="217"/>
        <end position="232"/>
    </location>
</feature>
<feature type="region of interest" description="Disordered" evidence="1">
    <location>
        <begin position="158"/>
        <end position="177"/>
    </location>
</feature>
<feature type="region of interest" description="Disordered" evidence="1">
    <location>
        <begin position="213"/>
        <end position="236"/>
    </location>
</feature>
<dbReference type="EMBL" id="ML986674">
    <property type="protein sequence ID" value="KAF2260744.1"/>
    <property type="molecule type" value="Genomic_DNA"/>
</dbReference>
<feature type="compositionally biased region" description="Low complexity" evidence="1">
    <location>
        <begin position="419"/>
        <end position="430"/>
    </location>
</feature>
<name>A0A9P4N3G5_9PLEO</name>
<feature type="chain" id="PRO_5040114144" evidence="2">
    <location>
        <begin position="27"/>
        <end position="615"/>
    </location>
</feature>
<feature type="signal peptide" evidence="2">
    <location>
        <begin position="1"/>
        <end position="26"/>
    </location>
</feature>
<feature type="compositionally biased region" description="Basic and acidic residues" evidence="1">
    <location>
        <begin position="545"/>
        <end position="562"/>
    </location>
</feature>
<comment type="caution">
    <text evidence="3">The sequence shown here is derived from an EMBL/GenBank/DDBJ whole genome shotgun (WGS) entry which is preliminary data.</text>
</comment>